<keyword evidence="5" id="KW-0808">Transferase</keyword>
<comment type="caution">
    <text evidence="11">The sequence shown here is derived from an EMBL/GenBank/DDBJ whole genome shotgun (WGS) entry which is preliminary data.</text>
</comment>
<evidence type="ECO:0000256" key="9">
    <source>
        <dbReference type="ARBA" id="ARBA00022840"/>
    </source>
</evidence>
<gene>
    <name evidence="11" type="ORF">A1O5_01002</name>
</gene>
<evidence type="ECO:0000256" key="4">
    <source>
        <dbReference type="ARBA" id="ARBA00017144"/>
    </source>
</evidence>
<dbReference type="Pfam" id="PF02223">
    <property type="entry name" value="Thymidylate_kin"/>
    <property type="match status" value="1"/>
</dbReference>
<proteinExistence type="inferred from homology"/>
<dbReference type="InterPro" id="IPR027417">
    <property type="entry name" value="P-loop_NTPase"/>
</dbReference>
<dbReference type="STRING" id="1182543.W9Y202"/>
<evidence type="ECO:0000313" key="12">
    <source>
        <dbReference type="Proteomes" id="UP000019471"/>
    </source>
</evidence>
<dbReference type="EMBL" id="AMGX01000001">
    <property type="protein sequence ID" value="EXJ76494.1"/>
    <property type="molecule type" value="Genomic_DNA"/>
</dbReference>
<evidence type="ECO:0000256" key="8">
    <source>
        <dbReference type="ARBA" id="ARBA00022777"/>
    </source>
</evidence>
<feature type="domain" description="Thymidylate kinase-like" evidence="10">
    <location>
        <begin position="16"/>
        <end position="198"/>
    </location>
</feature>
<dbReference type="GO" id="GO:0006233">
    <property type="term" value="P:dTDP biosynthetic process"/>
    <property type="evidence" value="ECO:0007669"/>
    <property type="project" value="InterPro"/>
</dbReference>
<dbReference type="GO" id="GO:0005634">
    <property type="term" value="C:nucleus"/>
    <property type="evidence" value="ECO:0007669"/>
    <property type="project" value="TreeGrafter"/>
</dbReference>
<evidence type="ECO:0000259" key="10">
    <source>
        <dbReference type="Pfam" id="PF02223"/>
    </source>
</evidence>
<organism evidence="11 12">
    <name type="scientific">Cladophialophora psammophila CBS 110553</name>
    <dbReference type="NCBI Taxonomy" id="1182543"/>
    <lineage>
        <taxon>Eukaryota</taxon>
        <taxon>Fungi</taxon>
        <taxon>Dikarya</taxon>
        <taxon>Ascomycota</taxon>
        <taxon>Pezizomycotina</taxon>
        <taxon>Eurotiomycetes</taxon>
        <taxon>Chaetothyriomycetidae</taxon>
        <taxon>Chaetothyriales</taxon>
        <taxon>Herpotrichiellaceae</taxon>
        <taxon>Cladophialophora</taxon>
    </lineage>
</organism>
<accession>W9Y202</accession>
<evidence type="ECO:0000256" key="7">
    <source>
        <dbReference type="ARBA" id="ARBA00022741"/>
    </source>
</evidence>
<dbReference type="GO" id="GO:0006235">
    <property type="term" value="P:dTTP biosynthetic process"/>
    <property type="evidence" value="ECO:0007669"/>
    <property type="project" value="TreeGrafter"/>
</dbReference>
<evidence type="ECO:0000256" key="2">
    <source>
        <dbReference type="ARBA" id="ARBA00009776"/>
    </source>
</evidence>
<dbReference type="GO" id="GO:0005829">
    <property type="term" value="C:cytosol"/>
    <property type="evidence" value="ECO:0007669"/>
    <property type="project" value="TreeGrafter"/>
</dbReference>
<evidence type="ECO:0000256" key="5">
    <source>
        <dbReference type="ARBA" id="ARBA00022679"/>
    </source>
</evidence>
<sequence length="239" mass="26640">MASATTVSKRGILIVIEGLDRSGKSSQCQRLFDRFQSQGRKVRYVKFPDRSTSTGHMINSYLTGQAQQDDHSIHLIFSANRWEAIKSISLDLLSGIDVIVDRYSFSGAVYSAAKQNPDLSLEWAWSPEIGLLKPDLLFFFDISSADAAKRGGYGAERYEKEEMQSRVRTLFKELFARLDGVAVHQVDASRTMEEVAADVLSIVQGTTEDETLMSSALHKLGPLLNQRSWREQGDTAIDG</sequence>
<dbReference type="SUPFAM" id="SSF52540">
    <property type="entry name" value="P-loop containing nucleoside triphosphate hydrolases"/>
    <property type="match status" value="1"/>
</dbReference>
<comment type="similarity">
    <text evidence="2">Belongs to the thymidylate kinase family.</text>
</comment>
<protein>
    <recommendedName>
        <fullName evidence="4">Thymidylate kinase</fullName>
        <ecNumber evidence="3">2.7.4.9</ecNumber>
    </recommendedName>
</protein>
<dbReference type="eggNOG" id="KOG3327">
    <property type="taxonomic scope" value="Eukaryota"/>
</dbReference>
<dbReference type="InterPro" id="IPR039430">
    <property type="entry name" value="Thymidylate_kin-like_dom"/>
</dbReference>
<evidence type="ECO:0000256" key="3">
    <source>
        <dbReference type="ARBA" id="ARBA00012980"/>
    </source>
</evidence>
<dbReference type="InterPro" id="IPR018094">
    <property type="entry name" value="Thymidylate_kinase"/>
</dbReference>
<dbReference type="CDD" id="cd01672">
    <property type="entry name" value="TMPK"/>
    <property type="match status" value="1"/>
</dbReference>
<dbReference type="GO" id="GO:0004550">
    <property type="term" value="F:nucleoside diphosphate kinase activity"/>
    <property type="evidence" value="ECO:0007669"/>
    <property type="project" value="TreeGrafter"/>
</dbReference>
<dbReference type="OrthoDB" id="425602at2759"/>
<dbReference type="RefSeq" id="XP_007739811.1">
    <property type="nucleotide sequence ID" value="XM_007741621.1"/>
</dbReference>
<evidence type="ECO:0000313" key="11">
    <source>
        <dbReference type="EMBL" id="EXJ76494.1"/>
    </source>
</evidence>
<keyword evidence="9" id="KW-0067">ATP-binding</keyword>
<dbReference type="AlphaFoldDB" id="W9Y202"/>
<dbReference type="FunFam" id="3.40.50.300:FF:000679">
    <property type="entry name" value="Thymidylate kinase"/>
    <property type="match status" value="1"/>
</dbReference>
<dbReference type="NCBIfam" id="TIGR00041">
    <property type="entry name" value="DTMP_kinase"/>
    <property type="match status" value="1"/>
</dbReference>
<dbReference type="HOGENOM" id="CLU_049131_3_1_1"/>
<dbReference type="PROSITE" id="PS01331">
    <property type="entry name" value="THYMIDYLATE_KINASE"/>
    <property type="match status" value="1"/>
</dbReference>
<keyword evidence="6" id="KW-0545">Nucleotide biosynthesis</keyword>
<dbReference type="HAMAP" id="MF_00165">
    <property type="entry name" value="Thymidylate_kinase"/>
    <property type="match status" value="1"/>
</dbReference>
<dbReference type="InterPro" id="IPR018095">
    <property type="entry name" value="Thymidylate_kin_CS"/>
</dbReference>
<keyword evidence="8 11" id="KW-0418">Kinase</keyword>
<name>W9Y202_9EURO</name>
<dbReference type="EC" id="2.7.4.9" evidence="3"/>
<dbReference type="Proteomes" id="UP000019471">
    <property type="component" value="Unassembled WGS sequence"/>
</dbReference>
<comment type="pathway">
    <text evidence="1">Pyrimidine metabolism; dTTP biosynthesis.</text>
</comment>
<keyword evidence="12" id="KW-1185">Reference proteome</keyword>
<dbReference type="GO" id="GO:0006227">
    <property type="term" value="P:dUDP biosynthetic process"/>
    <property type="evidence" value="ECO:0007669"/>
    <property type="project" value="TreeGrafter"/>
</dbReference>
<keyword evidence="7" id="KW-0547">Nucleotide-binding</keyword>
<dbReference type="Gene3D" id="3.40.50.300">
    <property type="entry name" value="P-loop containing nucleotide triphosphate hydrolases"/>
    <property type="match status" value="1"/>
</dbReference>
<dbReference type="GO" id="GO:0005524">
    <property type="term" value="F:ATP binding"/>
    <property type="evidence" value="ECO:0007669"/>
    <property type="project" value="UniProtKB-KW"/>
</dbReference>
<dbReference type="PANTHER" id="PTHR10344:SF1">
    <property type="entry name" value="THYMIDYLATE KINASE"/>
    <property type="match status" value="1"/>
</dbReference>
<evidence type="ECO:0000256" key="1">
    <source>
        <dbReference type="ARBA" id="ARBA00004992"/>
    </source>
</evidence>
<dbReference type="GeneID" id="19185738"/>
<dbReference type="PANTHER" id="PTHR10344">
    <property type="entry name" value="THYMIDYLATE KINASE"/>
    <property type="match status" value="1"/>
</dbReference>
<dbReference type="GO" id="GO:0004798">
    <property type="term" value="F:dTMP kinase activity"/>
    <property type="evidence" value="ECO:0007669"/>
    <property type="project" value="UniProtKB-EC"/>
</dbReference>
<reference evidence="11 12" key="1">
    <citation type="submission" date="2013-03" db="EMBL/GenBank/DDBJ databases">
        <title>The Genome Sequence of Cladophialophora psammophila CBS 110553.</title>
        <authorList>
            <consortium name="The Broad Institute Genomics Platform"/>
            <person name="Cuomo C."/>
            <person name="de Hoog S."/>
            <person name="Gorbushina A."/>
            <person name="Walker B."/>
            <person name="Young S.K."/>
            <person name="Zeng Q."/>
            <person name="Gargeya S."/>
            <person name="Fitzgerald M."/>
            <person name="Haas B."/>
            <person name="Abouelleil A."/>
            <person name="Allen A.W."/>
            <person name="Alvarado L."/>
            <person name="Arachchi H.M."/>
            <person name="Berlin A.M."/>
            <person name="Chapman S.B."/>
            <person name="Gainer-Dewar J."/>
            <person name="Goldberg J."/>
            <person name="Griggs A."/>
            <person name="Gujja S."/>
            <person name="Hansen M."/>
            <person name="Howarth C."/>
            <person name="Imamovic A."/>
            <person name="Ireland A."/>
            <person name="Larimer J."/>
            <person name="McCowan C."/>
            <person name="Murphy C."/>
            <person name="Pearson M."/>
            <person name="Poon T.W."/>
            <person name="Priest M."/>
            <person name="Roberts A."/>
            <person name="Saif S."/>
            <person name="Shea T."/>
            <person name="Sisk P."/>
            <person name="Sykes S."/>
            <person name="Wortman J."/>
            <person name="Nusbaum C."/>
            <person name="Birren B."/>
        </authorList>
    </citation>
    <scope>NUCLEOTIDE SEQUENCE [LARGE SCALE GENOMIC DNA]</scope>
    <source>
        <strain evidence="11 12">CBS 110553</strain>
    </source>
</reference>
<evidence type="ECO:0000256" key="6">
    <source>
        <dbReference type="ARBA" id="ARBA00022727"/>
    </source>
</evidence>